<evidence type="ECO:0000313" key="2">
    <source>
        <dbReference type="Proteomes" id="UP000054877"/>
    </source>
</evidence>
<dbReference type="RefSeq" id="WP_058484229.1">
    <property type="nucleotide sequence ID" value="NZ_CAAAII010000001.1"/>
</dbReference>
<dbReference type="GO" id="GO:0009432">
    <property type="term" value="P:SOS response"/>
    <property type="evidence" value="ECO:0007669"/>
    <property type="project" value="TreeGrafter"/>
</dbReference>
<dbReference type="EMBL" id="LNYX01000031">
    <property type="protein sequence ID" value="KTD61696.1"/>
    <property type="molecule type" value="Genomic_DNA"/>
</dbReference>
<keyword evidence="2" id="KW-1185">Reference proteome</keyword>
<dbReference type="GO" id="GO:0018169">
    <property type="term" value="F:ribosomal S6-glutamic acid ligase activity"/>
    <property type="evidence" value="ECO:0007669"/>
    <property type="project" value="TreeGrafter"/>
</dbReference>
<accession>A0A0W0YXS9</accession>
<protein>
    <recommendedName>
        <fullName evidence="3">ATP-grasp domain-containing protein</fullName>
    </recommendedName>
</protein>
<evidence type="ECO:0008006" key="3">
    <source>
        <dbReference type="Google" id="ProtNLM"/>
    </source>
</evidence>
<dbReference type="STRING" id="452.Lspi_2326"/>
<evidence type="ECO:0000313" key="1">
    <source>
        <dbReference type="EMBL" id="KTD61696.1"/>
    </source>
</evidence>
<dbReference type="PANTHER" id="PTHR21621">
    <property type="entry name" value="RIBOSOMAL PROTEIN S6 MODIFICATION PROTEIN"/>
    <property type="match status" value="1"/>
</dbReference>
<proteinExistence type="predicted"/>
<dbReference type="OrthoDB" id="583309at2"/>
<dbReference type="SUPFAM" id="SSF56059">
    <property type="entry name" value="Glutathione synthetase ATP-binding domain-like"/>
    <property type="match status" value="1"/>
</dbReference>
<dbReference type="AlphaFoldDB" id="A0A0W0YXS9"/>
<organism evidence="1 2">
    <name type="scientific">Legionella spiritensis</name>
    <dbReference type="NCBI Taxonomy" id="452"/>
    <lineage>
        <taxon>Bacteria</taxon>
        <taxon>Pseudomonadati</taxon>
        <taxon>Pseudomonadota</taxon>
        <taxon>Gammaproteobacteria</taxon>
        <taxon>Legionellales</taxon>
        <taxon>Legionellaceae</taxon>
        <taxon>Legionella</taxon>
    </lineage>
</organism>
<gene>
    <name evidence="1" type="ORF">Lspi_2326</name>
</gene>
<dbReference type="PATRIC" id="fig|452.5.peg.2566"/>
<dbReference type="Gene3D" id="3.30.470.20">
    <property type="entry name" value="ATP-grasp fold, B domain"/>
    <property type="match status" value="1"/>
</dbReference>
<reference evidence="1 2" key="1">
    <citation type="submission" date="2015-11" db="EMBL/GenBank/DDBJ databases">
        <title>Genomic analysis of 38 Legionella species identifies large and diverse effector repertoires.</title>
        <authorList>
            <person name="Burstein D."/>
            <person name="Amaro F."/>
            <person name="Zusman T."/>
            <person name="Lifshitz Z."/>
            <person name="Cohen O."/>
            <person name="Gilbert J.A."/>
            <person name="Pupko T."/>
            <person name="Shuman H.A."/>
            <person name="Segal G."/>
        </authorList>
    </citation>
    <scope>NUCLEOTIDE SEQUENCE [LARGE SCALE GENOMIC DNA]</scope>
    <source>
        <strain evidence="1 2">Mt.St.Helens-9</strain>
    </source>
</reference>
<dbReference type="PANTHER" id="PTHR21621:SF0">
    <property type="entry name" value="BETA-CITRYLGLUTAMATE SYNTHASE B-RELATED"/>
    <property type="match status" value="1"/>
</dbReference>
<dbReference type="GO" id="GO:0005737">
    <property type="term" value="C:cytoplasm"/>
    <property type="evidence" value="ECO:0007669"/>
    <property type="project" value="TreeGrafter"/>
</dbReference>
<dbReference type="Proteomes" id="UP000054877">
    <property type="component" value="Unassembled WGS sequence"/>
</dbReference>
<sequence length="369" mass="43629">MNVLIATEPDDTHAMLVKLALERKNHSCFLWYLADFPTQQTNSVYCSNSHHSWTTNSIYGLSKKIEPEQLDVVWWRRPRRPYISENSHKNDLEFIRKENHIFYESIPLEMAKGPWWINPYDSIKYASSKIYQLKLAVKTGFKIPDSLISNSPEDIKRFIGSHEDEEVIYKGFGSHYWYEHNQLRLSYTKPVTVNDLPDDQILQLTPGIFQKKLQKKYELRVTCFGDYIVAVKIDSQKHPEGQMDWRQIRPGILPIKPYILPESIEHTIRVFMRKLGVVFGCFDFIVTPDNDIHFLEINQQGQFLWIEKLLPEIPMLDVFVRFILEKTNRFQWEPNGRIIRMTDLELEAEKIIREKINNHIYLNGVRNTG</sequence>
<comment type="caution">
    <text evidence="1">The sequence shown here is derived from an EMBL/GenBank/DDBJ whole genome shotgun (WGS) entry which is preliminary data.</text>
</comment>
<name>A0A0W0YXS9_LEGSP</name>